<evidence type="ECO:0000256" key="10">
    <source>
        <dbReference type="ARBA" id="ARBA00080135"/>
    </source>
</evidence>
<dbReference type="Pfam" id="PF01063">
    <property type="entry name" value="Aminotran_4"/>
    <property type="match status" value="1"/>
</dbReference>
<proteinExistence type="inferred from homology"/>
<gene>
    <name evidence="13" type="ORF">SP60_00340</name>
</gene>
<dbReference type="PANTHER" id="PTHR42743">
    <property type="entry name" value="AMINO-ACID AMINOTRANSFERASE"/>
    <property type="match status" value="1"/>
</dbReference>
<dbReference type="Gene3D" id="3.20.10.10">
    <property type="entry name" value="D-amino Acid Aminotransferase, subunit A, domain 2"/>
    <property type="match status" value="1"/>
</dbReference>
<dbReference type="PROSITE" id="PS00770">
    <property type="entry name" value="AA_TRANSFER_CLASS_4"/>
    <property type="match status" value="1"/>
</dbReference>
<keyword evidence="13" id="KW-0808">Transferase</keyword>
<evidence type="ECO:0000313" key="13">
    <source>
        <dbReference type="EMBL" id="ALE53169.1"/>
    </source>
</evidence>
<evidence type="ECO:0000256" key="11">
    <source>
        <dbReference type="RuleBase" id="RU004106"/>
    </source>
</evidence>
<dbReference type="InterPro" id="IPR018300">
    <property type="entry name" value="Aminotrans_IV_CS"/>
</dbReference>
<dbReference type="Gene3D" id="3.30.470.10">
    <property type="match status" value="1"/>
</dbReference>
<keyword evidence="3 12" id="KW-0663">Pyridoxal phosphate</keyword>
<name>A0A0M4NUU3_9GAMM</name>
<keyword evidence="13" id="KW-0032">Aminotransferase</keyword>
<sequence>MDRGFLFGDGVYEVIPVYAGKVFRLNEHLARLQNSLDSIQISNPYSTEKWQSILTQLLEQAPESDQSIYLQITRGADTARKHRFSELTPTVFIELNPLVPKTKSELETGYHAIIQPDFRWERCDIKATSLLANIMYAQQAKQHQVEEVILHRDQSITEGATSNVFVIRNNTLFTHPTGKHILSGITRDLVIESACHCALNIQESIITIDEVFNADEVWISSSTREVMPITMIDSKQINNGKIGRHWSNVYDHYQALKNA</sequence>
<dbReference type="InterPro" id="IPR001544">
    <property type="entry name" value="Aminotrans_IV"/>
</dbReference>
<comment type="pathway">
    <text evidence="5">Cofactor biosynthesis; tetrahydrofolate biosynthesis; 4-aminobenzoate from chorismate: step 2/2.</text>
</comment>
<dbReference type="InterPro" id="IPR043132">
    <property type="entry name" value="BCAT-like_C"/>
</dbReference>
<dbReference type="AlphaFoldDB" id="A0A0M4NUU3"/>
<dbReference type="KEGG" id="tho:SP60_00340"/>
<dbReference type="GO" id="GO:0008696">
    <property type="term" value="F:4-amino-4-deoxychorismate lyase activity"/>
    <property type="evidence" value="ECO:0007669"/>
    <property type="project" value="UniProtKB-EC"/>
</dbReference>
<evidence type="ECO:0000256" key="6">
    <source>
        <dbReference type="ARBA" id="ARBA00035676"/>
    </source>
</evidence>
<evidence type="ECO:0000256" key="4">
    <source>
        <dbReference type="ARBA" id="ARBA00022909"/>
    </source>
</evidence>
<evidence type="ECO:0000313" key="14">
    <source>
        <dbReference type="Proteomes" id="UP000058020"/>
    </source>
</evidence>
<comment type="catalytic activity">
    <reaction evidence="7">
        <text>4-amino-4-deoxychorismate = 4-aminobenzoate + pyruvate + H(+)</text>
        <dbReference type="Rhea" id="RHEA:16201"/>
        <dbReference type="ChEBI" id="CHEBI:15361"/>
        <dbReference type="ChEBI" id="CHEBI:15378"/>
        <dbReference type="ChEBI" id="CHEBI:17836"/>
        <dbReference type="ChEBI" id="CHEBI:58406"/>
        <dbReference type="EC" id="4.1.3.38"/>
    </reaction>
</comment>
<dbReference type="SUPFAM" id="SSF56752">
    <property type="entry name" value="D-aminoacid aminotransferase-like PLP-dependent enzymes"/>
    <property type="match status" value="1"/>
</dbReference>
<dbReference type="InterPro" id="IPR036038">
    <property type="entry name" value="Aminotransferase-like"/>
</dbReference>
<evidence type="ECO:0000256" key="2">
    <source>
        <dbReference type="ARBA" id="ARBA00009320"/>
    </source>
</evidence>
<comment type="cofactor">
    <cofactor evidence="1 12">
        <name>pyridoxal 5'-phosphate</name>
        <dbReference type="ChEBI" id="CHEBI:597326"/>
    </cofactor>
</comment>
<dbReference type="FunFam" id="3.20.10.10:FF:000002">
    <property type="entry name" value="D-alanine aminotransferase"/>
    <property type="match status" value="1"/>
</dbReference>
<accession>A0A0M4NUU3</accession>
<dbReference type="EC" id="4.1.3.38" evidence="6"/>
<dbReference type="GO" id="GO:0046656">
    <property type="term" value="P:folic acid biosynthetic process"/>
    <property type="evidence" value="ECO:0007669"/>
    <property type="project" value="UniProtKB-KW"/>
</dbReference>
<keyword evidence="4" id="KW-0289">Folate biosynthesis</keyword>
<evidence type="ECO:0000256" key="3">
    <source>
        <dbReference type="ARBA" id="ARBA00022898"/>
    </source>
</evidence>
<evidence type="ECO:0000256" key="1">
    <source>
        <dbReference type="ARBA" id="ARBA00001933"/>
    </source>
</evidence>
<reference evidence="13 14" key="1">
    <citation type="journal article" date="2015" name="Genome Announc.">
        <title>Genome Sequence of 'Candidatus Thioglobus autotrophica' Strain EF1, a Chemoautotroph from the SUP05 Clade of Marine Gammaproteobacteria.</title>
        <authorList>
            <person name="Shah V."/>
            <person name="Morris R.M."/>
        </authorList>
    </citation>
    <scope>NUCLEOTIDE SEQUENCE [LARGE SCALE GENOMIC DNA]</scope>
    <source>
        <strain evidence="13 14">EF1</strain>
    </source>
</reference>
<comment type="similarity">
    <text evidence="2 11">Belongs to the class-IV pyridoxal-phosphate-dependent aminotransferase family.</text>
</comment>
<protein>
    <recommendedName>
        <fullName evidence="9">Aminodeoxychorismate lyase</fullName>
        <ecNumber evidence="6">4.1.3.38</ecNumber>
    </recommendedName>
    <alternativeName>
        <fullName evidence="10">4-amino-4-deoxychorismate lyase</fullName>
    </alternativeName>
</protein>
<dbReference type="STRING" id="1705394.SP60_00340"/>
<dbReference type="PATRIC" id="fig|1705394.5.peg.68"/>
<comment type="function">
    <text evidence="8">Involved in the biosynthesis of p-aminobenzoate (PABA), a precursor of tetrahydrofolate. Converts 4-amino-4-deoxychorismate into 4-aminobenzoate (PABA) and pyruvate.</text>
</comment>
<evidence type="ECO:0000256" key="8">
    <source>
        <dbReference type="ARBA" id="ARBA00054027"/>
    </source>
</evidence>
<evidence type="ECO:0000256" key="12">
    <source>
        <dbReference type="RuleBase" id="RU004516"/>
    </source>
</evidence>
<dbReference type="PANTHER" id="PTHR42743:SF10">
    <property type="entry name" value="D-ALANINE AMINOTRANSFERASE"/>
    <property type="match status" value="1"/>
</dbReference>
<organism evidence="13 14">
    <name type="scientific">Candidatus Thioglobus autotrophicus</name>
    <dbReference type="NCBI Taxonomy" id="1705394"/>
    <lineage>
        <taxon>Bacteria</taxon>
        <taxon>Pseudomonadati</taxon>
        <taxon>Pseudomonadota</taxon>
        <taxon>Gammaproteobacteria</taxon>
        <taxon>Candidatus Pseudothioglobaceae</taxon>
        <taxon>Candidatus Thioglobus</taxon>
    </lineage>
</organism>
<dbReference type="EMBL" id="CP010552">
    <property type="protein sequence ID" value="ALE53169.1"/>
    <property type="molecule type" value="Genomic_DNA"/>
</dbReference>
<dbReference type="InterPro" id="IPR043131">
    <property type="entry name" value="BCAT-like_N"/>
</dbReference>
<dbReference type="InterPro" id="IPR050571">
    <property type="entry name" value="Class-IV_PLP-Dep_Aminotrnsfr"/>
</dbReference>
<evidence type="ECO:0000256" key="5">
    <source>
        <dbReference type="ARBA" id="ARBA00035633"/>
    </source>
</evidence>
<dbReference type="GO" id="GO:0008652">
    <property type="term" value="P:amino acid biosynthetic process"/>
    <property type="evidence" value="ECO:0007669"/>
    <property type="project" value="UniProtKB-ARBA"/>
</dbReference>
<dbReference type="Proteomes" id="UP000058020">
    <property type="component" value="Chromosome"/>
</dbReference>
<keyword evidence="14" id="KW-1185">Reference proteome</keyword>
<dbReference type="GO" id="GO:0005829">
    <property type="term" value="C:cytosol"/>
    <property type="evidence" value="ECO:0007669"/>
    <property type="project" value="TreeGrafter"/>
</dbReference>
<dbReference type="GO" id="GO:0008483">
    <property type="term" value="F:transaminase activity"/>
    <property type="evidence" value="ECO:0007669"/>
    <property type="project" value="UniProtKB-KW"/>
</dbReference>
<evidence type="ECO:0000256" key="7">
    <source>
        <dbReference type="ARBA" id="ARBA00049529"/>
    </source>
</evidence>
<evidence type="ECO:0000256" key="9">
    <source>
        <dbReference type="ARBA" id="ARBA00069174"/>
    </source>
</evidence>